<evidence type="ECO:0000313" key="2">
    <source>
        <dbReference type="Proteomes" id="UP001596157"/>
    </source>
</evidence>
<dbReference type="EMBL" id="JBHSKF010000005">
    <property type="protein sequence ID" value="MFC5287958.1"/>
    <property type="molecule type" value="Genomic_DNA"/>
</dbReference>
<protein>
    <submittedName>
        <fullName evidence="1">Uncharacterized protein</fullName>
    </submittedName>
</protein>
<proteinExistence type="predicted"/>
<sequence length="77" mass="8548">MHDPTDDSTDAATAELRKQFRTALPASVEVLPEAGDLAAALREARRGQTRQLRESTEESLKQVPRLIRPLVRKVIGL</sequence>
<reference evidence="2" key="1">
    <citation type="journal article" date="2019" name="Int. J. Syst. Evol. Microbiol.">
        <title>The Global Catalogue of Microorganisms (GCM) 10K type strain sequencing project: providing services to taxonomists for standard genome sequencing and annotation.</title>
        <authorList>
            <consortium name="The Broad Institute Genomics Platform"/>
            <consortium name="The Broad Institute Genome Sequencing Center for Infectious Disease"/>
            <person name="Wu L."/>
            <person name="Ma J."/>
        </authorList>
    </citation>
    <scope>NUCLEOTIDE SEQUENCE [LARGE SCALE GENOMIC DNA]</scope>
    <source>
        <strain evidence="2">CCUG 59778</strain>
    </source>
</reference>
<comment type="caution">
    <text evidence="1">The sequence shown here is derived from an EMBL/GenBank/DDBJ whole genome shotgun (WGS) entry which is preliminary data.</text>
</comment>
<dbReference type="RefSeq" id="WP_378247445.1">
    <property type="nucleotide sequence ID" value="NZ_JBHSKF010000005.1"/>
</dbReference>
<gene>
    <name evidence="1" type="ORF">ACFPM7_12930</name>
</gene>
<organism evidence="1 2">
    <name type="scientific">Actinokineospora guangxiensis</name>
    <dbReference type="NCBI Taxonomy" id="1490288"/>
    <lineage>
        <taxon>Bacteria</taxon>
        <taxon>Bacillati</taxon>
        <taxon>Actinomycetota</taxon>
        <taxon>Actinomycetes</taxon>
        <taxon>Pseudonocardiales</taxon>
        <taxon>Pseudonocardiaceae</taxon>
        <taxon>Actinokineospora</taxon>
    </lineage>
</organism>
<name>A0ABW0ENN4_9PSEU</name>
<evidence type="ECO:0000313" key="1">
    <source>
        <dbReference type="EMBL" id="MFC5287958.1"/>
    </source>
</evidence>
<dbReference type="Proteomes" id="UP001596157">
    <property type="component" value="Unassembled WGS sequence"/>
</dbReference>
<accession>A0ABW0ENN4</accession>
<keyword evidence="2" id="KW-1185">Reference proteome</keyword>